<dbReference type="Pfam" id="PF11887">
    <property type="entry name" value="Mce4_CUP1"/>
    <property type="match status" value="1"/>
</dbReference>
<dbReference type="EMBL" id="JBITLV010000009">
    <property type="protein sequence ID" value="MFI7589701.1"/>
    <property type="molecule type" value="Genomic_DNA"/>
</dbReference>
<sequence length="322" mass="34592">MRERDHLRLGVVGSVAVLVLLAVALNSSTIISRFGTDQLQAVFGEAGGLAPGDEVRMAGTTVGSVTGVRLEGATVLVTMRVDDDLPLRNRSRAAIKTATVLGRKYVALSSEGSAPLRSGARIPRDRTTSPYDITRTLADLTTNVRDIDTGKVADALDTGTDVFARTPESFAAALDGIRRLSDTIASRDEQLTTLLQRTQNLTQVLAERRDALIALVDDGNTLLRTVLQQRQAVENLFTDLSSAVDQLQLLVQEGRTRLHPALKQLSKTLALVNKRRADLDLSLQRLGPFIRSLGEAVGNGPFFLAYVGNLTPAGFPQTAGNP</sequence>
<evidence type="ECO:0000259" key="2">
    <source>
        <dbReference type="Pfam" id="PF11887"/>
    </source>
</evidence>
<accession>A0ABW8AVR4</accession>
<organism evidence="3 4">
    <name type="scientific">Spongisporangium articulatum</name>
    <dbReference type="NCBI Taxonomy" id="3362603"/>
    <lineage>
        <taxon>Bacteria</taxon>
        <taxon>Bacillati</taxon>
        <taxon>Actinomycetota</taxon>
        <taxon>Actinomycetes</taxon>
        <taxon>Kineosporiales</taxon>
        <taxon>Kineosporiaceae</taxon>
        <taxon>Spongisporangium</taxon>
    </lineage>
</organism>
<dbReference type="RefSeq" id="WP_398284305.1">
    <property type="nucleotide sequence ID" value="NZ_JBITLV010000009.1"/>
</dbReference>
<dbReference type="Proteomes" id="UP001612915">
    <property type="component" value="Unassembled WGS sequence"/>
</dbReference>
<dbReference type="PANTHER" id="PTHR33371">
    <property type="entry name" value="INTERMEMBRANE PHOSPHOLIPID TRANSPORT SYSTEM BINDING PROTEIN MLAD-RELATED"/>
    <property type="match status" value="1"/>
</dbReference>
<evidence type="ECO:0000313" key="3">
    <source>
        <dbReference type="EMBL" id="MFI7589701.1"/>
    </source>
</evidence>
<gene>
    <name evidence="3" type="ORF">ACIB24_21750</name>
</gene>
<dbReference type="InterPro" id="IPR003399">
    <property type="entry name" value="Mce/MlaD"/>
</dbReference>
<evidence type="ECO:0000313" key="4">
    <source>
        <dbReference type="Proteomes" id="UP001612915"/>
    </source>
</evidence>
<dbReference type="Pfam" id="PF02470">
    <property type="entry name" value="MlaD"/>
    <property type="match status" value="1"/>
</dbReference>
<dbReference type="PANTHER" id="PTHR33371:SF18">
    <property type="entry name" value="MCE-FAMILY PROTEIN MCE3C"/>
    <property type="match status" value="1"/>
</dbReference>
<dbReference type="PRINTS" id="PR01782">
    <property type="entry name" value="MCEVIRFACTOR"/>
</dbReference>
<comment type="caution">
    <text evidence="3">The sequence shown here is derived from an EMBL/GenBank/DDBJ whole genome shotgun (WGS) entry which is preliminary data.</text>
</comment>
<feature type="domain" description="Mce/MlaD" evidence="1">
    <location>
        <begin position="37"/>
        <end position="109"/>
    </location>
</feature>
<protein>
    <submittedName>
        <fullName evidence="3">MCE family protein</fullName>
    </submittedName>
</protein>
<dbReference type="InterPro" id="IPR024516">
    <property type="entry name" value="Mce_C"/>
</dbReference>
<feature type="domain" description="Mammalian cell entry C-terminal" evidence="2">
    <location>
        <begin position="114"/>
        <end position="299"/>
    </location>
</feature>
<evidence type="ECO:0000259" key="1">
    <source>
        <dbReference type="Pfam" id="PF02470"/>
    </source>
</evidence>
<keyword evidence="4" id="KW-1185">Reference proteome</keyword>
<name>A0ABW8AVR4_9ACTN</name>
<reference evidence="3 4" key="1">
    <citation type="submission" date="2024-10" db="EMBL/GenBank/DDBJ databases">
        <title>The Natural Products Discovery Center: Release of the First 8490 Sequenced Strains for Exploring Actinobacteria Biosynthetic Diversity.</title>
        <authorList>
            <person name="Kalkreuter E."/>
            <person name="Kautsar S.A."/>
            <person name="Yang D."/>
            <person name="Bader C.D."/>
            <person name="Teijaro C.N."/>
            <person name="Fluegel L."/>
            <person name="Davis C.M."/>
            <person name="Simpson J.R."/>
            <person name="Lauterbach L."/>
            <person name="Steele A.D."/>
            <person name="Gui C."/>
            <person name="Meng S."/>
            <person name="Li G."/>
            <person name="Viehrig K."/>
            <person name="Ye F."/>
            <person name="Su P."/>
            <person name="Kiefer A.F."/>
            <person name="Nichols A."/>
            <person name="Cepeda A.J."/>
            <person name="Yan W."/>
            <person name="Fan B."/>
            <person name="Jiang Y."/>
            <person name="Adhikari A."/>
            <person name="Zheng C.-J."/>
            <person name="Schuster L."/>
            <person name="Cowan T.M."/>
            <person name="Smanski M.J."/>
            <person name="Chevrette M.G."/>
            <person name="De Carvalho L.P.S."/>
            <person name="Shen B."/>
        </authorList>
    </citation>
    <scope>NUCLEOTIDE SEQUENCE [LARGE SCALE GENOMIC DNA]</scope>
    <source>
        <strain evidence="3 4">NPDC049639</strain>
    </source>
</reference>
<dbReference type="NCBIfam" id="TIGR00996">
    <property type="entry name" value="Mtu_fam_mce"/>
    <property type="match status" value="1"/>
</dbReference>
<dbReference type="InterPro" id="IPR005693">
    <property type="entry name" value="Mce"/>
</dbReference>
<proteinExistence type="predicted"/>
<dbReference type="InterPro" id="IPR052336">
    <property type="entry name" value="MlaD_Phospholipid_Transporter"/>
</dbReference>